<accession>A0ABD1VQ95</accession>
<comment type="caution">
    <text evidence="3">The sequence shown here is derived from an EMBL/GenBank/DDBJ whole genome shotgun (WGS) entry which is preliminary data.</text>
</comment>
<organism evidence="3 4">
    <name type="scientific">Forsythia ovata</name>
    <dbReference type="NCBI Taxonomy" id="205694"/>
    <lineage>
        <taxon>Eukaryota</taxon>
        <taxon>Viridiplantae</taxon>
        <taxon>Streptophyta</taxon>
        <taxon>Embryophyta</taxon>
        <taxon>Tracheophyta</taxon>
        <taxon>Spermatophyta</taxon>
        <taxon>Magnoliopsida</taxon>
        <taxon>eudicotyledons</taxon>
        <taxon>Gunneridae</taxon>
        <taxon>Pentapetalae</taxon>
        <taxon>asterids</taxon>
        <taxon>lamiids</taxon>
        <taxon>Lamiales</taxon>
        <taxon>Oleaceae</taxon>
        <taxon>Forsythieae</taxon>
        <taxon>Forsythia</taxon>
    </lineage>
</organism>
<evidence type="ECO:0000256" key="1">
    <source>
        <dbReference type="SAM" id="MobiDB-lite"/>
    </source>
</evidence>
<dbReference type="EMBL" id="JBFOLJ010000005">
    <property type="protein sequence ID" value="KAL2538803.1"/>
    <property type="molecule type" value="Genomic_DNA"/>
</dbReference>
<keyword evidence="4" id="KW-1185">Reference proteome</keyword>
<feature type="compositionally biased region" description="Basic residues" evidence="1">
    <location>
        <begin position="1"/>
        <end position="16"/>
    </location>
</feature>
<gene>
    <name evidence="3" type="ORF">Fot_20194</name>
</gene>
<evidence type="ECO:0000313" key="3">
    <source>
        <dbReference type="EMBL" id="KAL2538803.1"/>
    </source>
</evidence>
<dbReference type="Proteomes" id="UP001604277">
    <property type="component" value="Unassembled WGS sequence"/>
</dbReference>
<evidence type="ECO:0000313" key="4">
    <source>
        <dbReference type="Proteomes" id="UP001604277"/>
    </source>
</evidence>
<dbReference type="AlphaFoldDB" id="A0ABD1VQ95"/>
<name>A0ABD1VQ95_9LAMI</name>
<keyword evidence="2" id="KW-1133">Transmembrane helix</keyword>
<proteinExistence type="predicted"/>
<feature type="region of interest" description="Disordered" evidence="1">
    <location>
        <begin position="1"/>
        <end position="29"/>
    </location>
</feature>
<reference evidence="4" key="1">
    <citation type="submission" date="2024-07" db="EMBL/GenBank/DDBJ databases">
        <title>Two chromosome-level genome assemblies of Korean endemic species Abeliophyllum distichum and Forsythia ovata (Oleaceae).</title>
        <authorList>
            <person name="Jang H."/>
        </authorList>
    </citation>
    <scope>NUCLEOTIDE SEQUENCE [LARGE SCALE GENOMIC DNA]</scope>
</reference>
<keyword evidence="2" id="KW-0812">Transmembrane</keyword>
<sequence>MSIRRASHGKKARKRALATSHDSSKPMKMPKLGIHEAYNFSMLKRMTCINFEGDTEVIGQSFESDFAKNKDEHTVLTGKDSFSGTGTARSGPVKLTARSKAHTQGLVLFVLVVVERERGEEMEGNEHGLMLACVISGTLFLGYGFCFFRYTVAGELEAMTDL</sequence>
<feature type="transmembrane region" description="Helical" evidence="2">
    <location>
        <begin position="128"/>
        <end position="152"/>
    </location>
</feature>
<protein>
    <submittedName>
        <fullName evidence="3">Uncharacterized protein</fullName>
    </submittedName>
</protein>
<keyword evidence="2" id="KW-0472">Membrane</keyword>
<evidence type="ECO:0000256" key="2">
    <source>
        <dbReference type="SAM" id="Phobius"/>
    </source>
</evidence>